<sequence length="167" mass="18876">MGQIIGQKKQEISSSYIHPMPGTSGCSLKKRNFISIYTDKDIVMIRVFPQMTGKQLKDALSNKTGKTWKVMHKGAEIINDLKIEEQDIHEGALIKAIPDEKPDFGGKSTFMLSFNKSTRASHRRAESSSSYRQLDLSSDLSKYAVPEVGALQNKSYHRRTHSRNFVK</sequence>
<evidence type="ECO:0000313" key="2">
    <source>
        <dbReference type="Proteomes" id="UP000187209"/>
    </source>
</evidence>
<comment type="caution">
    <text evidence="1">The sequence shown here is derived from an EMBL/GenBank/DDBJ whole genome shotgun (WGS) entry which is preliminary data.</text>
</comment>
<dbReference type="Proteomes" id="UP000187209">
    <property type="component" value="Unassembled WGS sequence"/>
</dbReference>
<dbReference type="EMBL" id="MPUH01000700">
    <property type="protein sequence ID" value="OMJ75271.1"/>
    <property type="molecule type" value="Genomic_DNA"/>
</dbReference>
<dbReference type="AlphaFoldDB" id="A0A1R2BET3"/>
<reference evidence="1 2" key="1">
    <citation type="submission" date="2016-11" db="EMBL/GenBank/DDBJ databases">
        <title>The macronuclear genome of Stentor coeruleus: a giant cell with tiny introns.</title>
        <authorList>
            <person name="Slabodnick M."/>
            <person name="Ruby J.G."/>
            <person name="Reiff S.B."/>
            <person name="Swart E.C."/>
            <person name="Gosai S."/>
            <person name="Prabakaran S."/>
            <person name="Witkowska E."/>
            <person name="Larue G.E."/>
            <person name="Fisher S."/>
            <person name="Freeman R.M."/>
            <person name="Gunawardena J."/>
            <person name="Chu W."/>
            <person name="Stover N.A."/>
            <person name="Gregory B.D."/>
            <person name="Nowacki M."/>
            <person name="Derisi J."/>
            <person name="Roy S.W."/>
            <person name="Marshall W.F."/>
            <person name="Sood P."/>
        </authorList>
    </citation>
    <scope>NUCLEOTIDE SEQUENCE [LARGE SCALE GENOMIC DNA]</scope>
    <source>
        <strain evidence="1">WM001</strain>
    </source>
</reference>
<accession>A0A1R2BET3</accession>
<dbReference type="CDD" id="cd17039">
    <property type="entry name" value="Ubl_ubiquitin_like"/>
    <property type="match status" value="1"/>
</dbReference>
<evidence type="ECO:0008006" key="3">
    <source>
        <dbReference type="Google" id="ProtNLM"/>
    </source>
</evidence>
<organism evidence="1 2">
    <name type="scientific">Stentor coeruleus</name>
    <dbReference type="NCBI Taxonomy" id="5963"/>
    <lineage>
        <taxon>Eukaryota</taxon>
        <taxon>Sar</taxon>
        <taxon>Alveolata</taxon>
        <taxon>Ciliophora</taxon>
        <taxon>Postciliodesmatophora</taxon>
        <taxon>Heterotrichea</taxon>
        <taxon>Heterotrichida</taxon>
        <taxon>Stentoridae</taxon>
        <taxon>Stentor</taxon>
    </lineage>
</organism>
<gene>
    <name evidence="1" type="ORF">SteCoe_25629</name>
</gene>
<protein>
    <recommendedName>
        <fullName evidence="3">Ubiquitin-like domain-containing protein</fullName>
    </recommendedName>
</protein>
<proteinExistence type="predicted"/>
<evidence type="ECO:0000313" key="1">
    <source>
        <dbReference type="EMBL" id="OMJ75271.1"/>
    </source>
</evidence>
<keyword evidence="2" id="KW-1185">Reference proteome</keyword>
<dbReference type="SUPFAM" id="SSF54236">
    <property type="entry name" value="Ubiquitin-like"/>
    <property type="match status" value="1"/>
</dbReference>
<name>A0A1R2BET3_9CILI</name>
<dbReference type="InterPro" id="IPR029071">
    <property type="entry name" value="Ubiquitin-like_domsf"/>
</dbReference>